<dbReference type="SMART" id="SM01024">
    <property type="entry name" value="BCS1_N"/>
    <property type="match status" value="1"/>
</dbReference>
<evidence type="ECO:0000313" key="16">
    <source>
        <dbReference type="EMBL" id="KAH7246407.1"/>
    </source>
</evidence>
<keyword evidence="7" id="KW-0472">Membrane</keyword>
<dbReference type="GO" id="GO:1990071">
    <property type="term" value="C:TRAPPII protein complex"/>
    <property type="evidence" value="ECO:0007669"/>
    <property type="project" value="TreeGrafter"/>
</dbReference>
<keyword evidence="8" id="KW-0378">Hydrolase</keyword>
<dbReference type="InterPro" id="IPR007194">
    <property type="entry name" value="TRAPP_component"/>
</dbReference>
<keyword evidence="7" id="KW-0999">Mitochondrion inner membrane</keyword>
<comment type="similarity">
    <text evidence="4">Belongs to the TRAPP small subunits family. BET3 subfamily.</text>
</comment>
<dbReference type="GO" id="GO:1990072">
    <property type="term" value="C:TRAPPIII protein complex"/>
    <property type="evidence" value="ECO:0007669"/>
    <property type="project" value="TreeGrafter"/>
</dbReference>
<dbReference type="InterPro" id="IPR003593">
    <property type="entry name" value="AAA+_ATPase"/>
</dbReference>
<feature type="region of interest" description="Disordered" evidence="13">
    <location>
        <begin position="381"/>
        <end position="461"/>
    </location>
</feature>
<dbReference type="SUPFAM" id="SSF111126">
    <property type="entry name" value="Ligand-binding domain in the NO signalling and Golgi transport"/>
    <property type="match status" value="1"/>
</dbReference>
<evidence type="ECO:0000256" key="12">
    <source>
        <dbReference type="ARBA" id="ARBA00023034"/>
    </source>
</evidence>
<dbReference type="CDD" id="cd14943">
    <property type="entry name" value="TRAPPC5_Trs31"/>
    <property type="match status" value="1"/>
</dbReference>
<dbReference type="EMBL" id="JAGPXF010000004">
    <property type="protein sequence ID" value="KAH7246407.1"/>
    <property type="molecule type" value="Genomic_DNA"/>
</dbReference>
<name>A0A8K0RZI1_9HYPO</name>
<evidence type="ECO:0000256" key="10">
    <source>
        <dbReference type="ARBA" id="ARBA00022840"/>
    </source>
</evidence>
<dbReference type="Pfam" id="PF04051">
    <property type="entry name" value="TRAPP"/>
    <property type="match status" value="1"/>
</dbReference>
<feature type="compositionally biased region" description="Low complexity" evidence="13">
    <location>
        <begin position="676"/>
        <end position="690"/>
    </location>
</feature>
<dbReference type="GO" id="GO:0016887">
    <property type="term" value="F:ATP hydrolysis activity"/>
    <property type="evidence" value="ECO:0007669"/>
    <property type="project" value="InterPro"/>
</dbReference>
<dbReference type="GO" id="GO:1990070">
    <property type="term" value="C:TRAPPI protein complex"/>
    <property type="evidence" value="ECO:0007669"/>
    <property type="project" value="TreeGrafter"/>
</dbReference>
<organism evidence="16 17">
    <name type="scientific">Fusarium tricinctum</name>
    <dbReference type="NCBI Taxonomy" id="61284"/>
    <lineage>
        <taxon>Eukaryota</taxon>
        <taxon>Fungi</taxon>
        <taxon>Dikarya</taxon>
        <taxon>Ascomycota</taxon>
        <taxon>Pezizomycotina</taxon>
        <taxon>Sordariomycetes</taxon>
        <taxon>Hypocreomycetidae</taxon>
        <taxon>Hypocreales</taxon>
        <taxon>Nectriaceae</taxon>
        <taxon>Fusarium</taxon>
        <taxon>Fusarium tricinctum species complex</taxon>
    </lineage>
</organism>
<evidence type="ECO:0000256" key="9">
    <source>
        <dbReference type="ARBA" id="ARBA00022824"/>
    </source>
</evidence>
<feature type="compositionally biased region" description="Basic and acidic residues" evidence="13">
    <location>
        <begin position="404"/>
        <end position="413"/>
    </location>
</feature>
<keyword evidence="6" id="KW-0547">Nucleotide-binding</keyword>
<dbReference type="Gene3D" id="3.30.1380.20">
    <property type="entry name" value="Trafficking protein particle complex subunit 3"/>
    <property type="match status" value="1"/>
</dbReference>
<dbReference type="PANTHER" id="PTHR20902:SF0">
    <property type="entry name" value="TRAFFICKING PROTEIN PARTICLE COMPLEX SUBUNIT 5"/>
    <property type="match status" value="1"/>
</dbReference>
<dbReference type="InterPro" id="IPR024096">
    <property type="entry name" value="NO_sig/Golgi_transp_ligand-bd"/>
</dbReference>
<sequence>MDLSKMSKMAWPPFLQAMNTTSQPLNSTAAFPGIMDTFLVSAGQASPLLQLFLFVYRFVGAQLGLDPSLLLTLLGCLWGLSKLFDQVYAAVDNFISSYFRCTMYVSENDQIYSTLMQFLSEQQDIATNRHLTAQTVFKSAWDEEEEQANALTTTSVGDDEDSPKYLNFASDAARCNPRYVPAMGTTGFWHGRTYFRVNRKRESLQSTSGWGGTKDVEELRISCFGRSIDPIKHLLADAKTSYFLDNSHKTTIYRPRIKESRRDTWSMWQQVARRPIRPMRTVILEHEEKHDVLRDINEYLHPGTPKWYASRGIPLRRGYLFHGPPGTGKTSFSFALAGVFGIDIYVISLQDPTVSEEDLAVLFTRLPRRCVVLLEDIDTAGLRRPNGDEDDEESEEGSEEKTEDTEKTEQTAKKDKKKSKSKKGKDSDSDSESSEEDKKSRRKKRRRGGRNRENTNNRGTNNILAMESISLSGLLNAIDGVASHEGRILIMTTNKPESLDEALIRPGRVDVQVGFKNATGEQATELFYRMYEFSGTKPVPMSKIRTPAPKAQNGSIHSLVDAKGKETSLSSDELKEISREFGQLIPEGMFSPAEIQGFLLKRKKSPRKALEDAAVWIEATVKQKELKSKVVTVHSSRLHTCHWSLPHLQSSPRLHLQKLQNEPATAIQPIMSNLQPPSTGAASTTTPNSNKDGLRFPSNGKTIYHRPLNRTKTAELSQASFAYLFGEMVTYAQRRVKGIQELEQRLNLQGHSIGLKLLDLLLFREPARTQTRPLSIIALLHFIKQNIWQHLFGRQADRLEKSANPETPDEYMIIDNEPLVNQYISVPKEMSQLNCAAFVAGVVEGVCDGADFPAKVTAHTVAEGDMWPGKTVFLVKFRSEVLEREGFLGKN</sequence>
<protein>
    <recommendedName>
        <fullName evidence="18">Mitochondrial chaperone BCS1</fullName>
    </recommendedName>
</protein>
<dbReference type="InterPro" id="IPR014851">
    <property type="entry name" value="BCS1_N"/>
</dbReference>
<evidence type="ECO:0000259" key="14">
    <source>
        <dbReference type="SMART" id="SM00382"/>
    </source>
</evidence>
<evidence type="ECO:0000259" key="15">
    <source>
        <dbReference type="SMART" id="SM01024"/>
    </source>
</evidence>
<evidence type="ECO:0000256" key="5">
    <source>
        <dbReference type="ARBA" id="ARBA00022448"/>
    </source>
</evidence>
<dbReference type="GO" id="GO:0005783">
    <property type="term" value="C:endoplasmic reticulum"/>
    <property type="evidence" value="ECO:0007669"/>
    <property type="project" value="UniProtKB-SubCell"/>
</dbReference>
<dbReference type="OrthoDB" id="10251412at2759"/>
<dbReference type="InterPro" id="IPR016696">
    <property type="entry name" value="TRAPP-I_su5"/>
</dbReference>
<reference evidence="16" key="1">
    <citation type="journal article" date="2021" name="Nat. Commun.">
        <title>Genetic determinants of endophytism in the Arabidopsis root mycobiome.</title>
        <authorList>
            <person name="Mesny F."/>
            <person name="Miyauchi S."/>
            <person name="Thiergart T."/>
            <person name="Pickel B."/>
            <person name="Atanasova L."/>
            <person name="Karlsson M."/>
            <person name="Huettel B."/>
            <person name="Barry K.W."/>
            <person name="Haridas S."/>
            <person name="Chen C."/>
            <person name="Bauer D."/>
            <person name="Andreopoulos W."/>
            <person name="Pangilinan J."/>
            <person name="LaButti K."/>
            <person name="Riley R."/>
            <person name="Lipzen A."/>
            <person name="Clum A."/>
            <person name="Drula E."/>
            <person name="Henrissat B."/>
            <person name="Kohler A."/>
            <person name="Grigoriev I.V."/>
            <person name="Martin F.M."/>
            <person name="Hacquard S."/>
        </authorList>
    </citation>
    <scope>NUCLEOTIDE SEQUENCE</scope>
    <source>
        <strain evidence="16">MPI-SDFR-AT-0068</strain>
    </source>
</reference>
<keyword evidence="12" id="KW-0333">Golgi apparatus</keyword>
<evidence type="ECO:0000256" key="13">
    <source>
        <dbReference type="SAM" id="MobiDB-lite"/>
    </source>
</evidence>
<keyword evidence="7" id="KW-0496">Mitochondrion</keyword>
<evidence type="ECO:0000313" key="17">
    <source>
        <dbReference type="Proteomes" id="UP000813427"/>
    </source>
</evidence>
<evidence type="ECO:0000256" key="1">
    <source>
        <dbReference type="ARBA" id="ARBA00004240"/>
    </source>
</evidence>
<dbReference type="FunFam" id="3.30.1380.20:FF:000007">
    <property type="entry name" value="Trafficking protein particle complex subunit"/>
    <property type="match status" value="1"/>
</dbReference>
<evidence type="ECO:0000256" key="2">
    <source>
        <dbReference type="ARBA" id="ARBA00004434"/>
    </source>
</evidence>
<dbReference type="PANTHER" id="PTHR20902">
    <property type="entry name" value="41-2 PROTEIN ANTIGEN-RELATED"/>
    <property type="match status" value="1"/>
</dbReference>
<proteinExistence type="inferred from homology"/>
<keyword evidence="9" id="KW-0256">Endoplasmic reticulum</keyword>
<dbReference type="Pfam" id="PF08740">
    <property type="entry name" value="BCS1_N"/>
    <property type="match status" value="1"/>
</dbReference>
<keyword evidence="10" id="KW-0067">ATP-binding</keyword>
<feature type="region of interest" description="Disordered" evidence="13">
    <location>
        <begin position="670"/>
        <end position="702"/>
    </location>
</feature>
<evidence type="ECO:0000256" key="11">
    <source>
        <dbReference type="ARBA" id="ARBA00022892"/>
    </source>
</evidence>
<dbReference type="PROSITE" id="PS00674">
    <property type="entry name" value="AAA"/>
    <property type="match status" value="1"/>
</dbReference>
<comment type="caution">
    <text evidence="16">The sequence shown here is derived from an EMBL/GenBank/DDBJ whole genome shotgun (WGS) entry which is preliminary data.</text>
</comment>
<evidence type="ECO:0000256" key="7">
    <source>
        <dbReference type="ARBA" id="ARBA00022792"/>
    </source>
</evidence>
<keyword evidence="17" id="KW-1185">Reference proteome</keyword>
<evidence type="ECO:0008006" key="18">
    <source>
        <dbReference type="Google" id="ProtNLM"/>
    </source>
</evidence>
<evidence type="ECO:0000256" key="8">
    <source>
        <dbReference type="ARBA" id="ARBA00022801"/>
    </source>
</evidence>
<feature type="compositionally biased region" description="Acidic residues" evidence="13">
    <location>
        <begin position="388"/>
        <end position="403"/>
    </location>
</feature>
<keyword evidence="5" id="KW-0813">Transport</keyword>
<feature type="domain" description="BCS1 N-terminal" evidence="15">
    <location>
        <begin position="72"/>
        <end position="282"/>
    </location>
</feature>
<dbReference type="InterPro" id="IPR057495">
    <property type="entry name" value="AAA_lid_BCS1"/>
</dbReference>
<dbReference type="InterPro" id="IPR003959">
    <property type="entry name" value="ATPase_AAA_core"/>
</dbReference>
<gene>
    <name evidence="16" type="ORF">BKA59DRAFT_528229</name>
</gene>
<dbReference type="AlphaFoldDB" id="A0A8K0RZI1"/>
<dbReference type="SMART" id="SM00382">
    <property type="entry name" value="AAA"/>
    <property type="match status" value="1"/>
</dbReference>
<dbReference type="SUPFAM" id="SSF52540">
    <property type="entry name" value="P-loop containing nucleoside triphosphate hydrolases"/>
    <property type="match status" value="1"/>
</dbReference>
<evidence type="ECO:0000256" key="3">
    <source>
        <dbReference type="ARBA" id="ARBA00004555"/>
    </source>
</evidence>
<comment type="subcellular location">
    <subcellularLocation>
        <location evidence="1">Endoplasmic reticulum</location>
    </subcellularLocation>
    <subcellularLocation>
        <location evidence="3">Golgi apparatus</location>
    </subcellularLocation>
    <subcellularLocation>
        <location evidence="2">Mitochondrion inner membrane</location>
        <topology evidence="2">Single-pass membrane protein</topology>
    </subcellularLocation>
</comment>
<dbReference type="GO" id="GO:0005743">
    <property type="term" value="C:mitochondrial inner membrane"/>
    <property type="evidence" value="ECO:0007669"/>
    <property type="project" value="UniProtKB-SubCell"/>
</dbReference>
<evidence type="ECO:0000256" key="4">
    <source>
        <dbReference type="ARBA" id="ARBA00006218"/>
    </source>
</evidence>
<dbReference type="GO" id="GO:0006888">
    <property type="term" value="P:endoplasmic reticulum to Golgi vesicle-mediated transport"/>
    <property type="evidence" value="ECO:0007669"/>
    <property type="project" value="TreeGrafter"/>
</dbReference>
<dbReference type="Proteomes" id="UP000813427">
    <property type="component" value="Unassembled WGS sequence"/>
</dbReference>
<feature type="compositionally biased region" description="Basic residues" evidence="13">
    <location>
        <begin position="440"/>
        <end position="449"/>
    </location>
</feature>
<dbReference type="InterPro" id="IPR003960">
    <property type="entry name" value="ATPase_AAA_CS"/>
</dbReference>
<dbReference type="Pfam" id="PF00004">
    <property type="entry name" value="AAA"/>
    <property type="match status" value="2"/>
</dbReference>
<dbReference type="Pfam" id="PF25426">
    <property type="entry name" value="AAA_lid_BCS1"/>
    <property type="match status" value="1"/>
</dbReference>
<accession>A0A8K0RZI1</accession>
<feature type="domain" description="AAA+ ATPase" evidence="14">
    <location>
        <begin position="315"/>
        <end position="519"/>
    </location>
</feature>
<dbReference type="GO" id="GO:0005524">
    <property type="term" value="F:ATP binding"/>
    <property type="evidence" value="ECO:0007669"/>
    <property type="project" value="UniProtKB-KW"/>
</dbReference>
<feature type="compositionally biased region" description="Basic residues" evidence="13">
    <location>
        <begin position="414"/>
        <end position="423"/>
    </location>
</feature>
<dbReference type="Gene3D" id="3.40.50.300">
    <property type="entry name" value="P-loop containing nucleotide triphosphate hydrolases"/>
    <property type="match status" value="1"/>
</dbReference>
<dbReference type="InterPro" id="IPR027417">
    <property type="entry name" value="P-loop_NTPase"/>
</dbReference>
<evidence type="ECO:0000256" key="6">
    <source>
        <dbReference type="ARBA" id="ARBA00022741"/>
    </source>
</evidence>
<keyword evidence="11" id="KW-0931">ER-Golgi transport</keyword>